<dbReference type="AlphaFoldDB" id="A0A2D0T3X1"/>
<keyword evidence="2" id="KW-0812">Transmembrane</keyword>
<evidence type="ECO:0000256" key="3">
    <source>
        <dbReference type="SAM" id="SignalP"/>
    </source>
</evidence>
<evidence type="ECO:0000256" key="2">
    <source>
        <dbReference type="SAM" id="Phobius"/>
    </source>
</evidence>
<accession>A0A2D0T3X1</accession>
<keyword evidence="5" id="KW-1185">Reference proteome</keyword>
<evidence type="ECO:0000259" key="4">
    <source>
        <dbReference type="SMART" id="SM00198"/>
    </source>
</evidence>
<evidence type="ECO:0000313" key="6">
    <source>
        <dbReference type="RefSeq" id="XP_017349290.2"/>
    </source>
</evidence>
<dbReference type="GeneID" id="108279497"/>
<proteinExistence type="inferred from homology"/>
<dbReference type="InterPro" id="IPR035940">
    <property type="entry name" value="CAP_sf"/>
</dbReference>
<dbReference type="InterPro" id="IPR018244">
    <property type="entry name" value="Allrgn_V5/Tpx1_CS"/>
</dbReference>
<dbReference type="Proteomes" id="UP000221080">
    <property type="component" value="Chromosome 19"/>
</dbReference>
<dbReference type="InterPro" id="IPR014044">
    <property type="entry name" value="CAP_dom"/>
</dbReference>
<dbReference type="PANTHER" id="PTHR10334">
    <property type="entry name" value="CYSTEINE-RICH SECRETORY PROTEIN-RELATED"/>
    <property type="match status" value="1"/>
</dbReference>
<dbReference type="STRING" id="7998.ENSIPUP00000036716"/>
<dbReference type="RefSeq" id="XP_017349290.2">
    <property type="nucleotide sequence ID" value="XM_017493801.3"/>
</dbReference>
<sequence>MAAVLYLSLHFVLLLSSFTLSKTGNPLPDITDQEFIDVCVKEHNQARSNVSPSASYMRYMTWDNDLAVLARKWAGNCLFKHNPHRAHPVLSSVGENIWAGAPPSNFQLKSAIQSWVDEVKDYDYNKIYCSKVCGHYTQVVWARTYKVGCAVIECPSGVRETTFSHRAGVIFVCNYATAGNYVDQKPYENGQSCSKCGEEKCVNNLCYDSTRDGSIRSNWTPDLDPALYVCGVFCKTVLIIRPVSLLLIFGSVYFIQRRCPNIFAYIN</sequence>
<dbReference type="CTD" id="108179203"/>
<dbReference type="SMART" id="SM00198">
    <property type="entry name" value="SCP"/>
    <property type="match status" value="1"/>
</dbReference>
<dbReference type="PROSITE" id="PS01009">
    <property type="entry name" value="CRISP_1"/>
    <property type="match status" value="1"/>
</dbReference>
<reference evidence="6" key="2">
    <citation type="submission" date="2025-08" db="UniProtKB">
        <authorList>
            <consortium name="RefSeq"/>
        </authorList>
    </citation>
    <scope>IDENTIFICATION</scope>
    <source>
        <tissue evidence="6">Blood</tissue>
    </source>
</reference>
<keyword evidence="2" id="KW-0472">Membrane</keyword>
<evidence type="ECO:0000313" key="5">
    <source>
        <dbReference type="Proteomes" id="UP000221080"/>
    </source>
</evidence>
<dbReference type="SUPFAM" id="SSF55797">
    <property type="entry name" value="PR-1-like"/>
    <property type="match status" value="1"/>
</dbReference>
<feature type="transmembrane region" description="Helical" evidence="2">
    <location>
        <begin position="238"/>
        <end position="255"/>
    </location>
</feature>
<evidence type="ECO:0000256" key="1">
    <source>
        <dbReference type="ARBA" id="ARBA00009923"/>
    </source>
</evidence>
<dbReference type="GO" id="GO:0005576">
    <property type="term" value="C:extracellular region"/>
    <property type="evidence" value="ECO:0007669"/>
    <property type="project" value="InterPro"/>
</dbReference>
<dbReference type="InterPro" id="IPR002413">
    <property type="entry name" value="V5_allergen-like"/>
</dbReference>
<dbReference type="KEGG" id="ipu:108279497"/>
<gene>
    <name evidence="6" type="primary">glipr1a</name>
</gene>
<dbReference type="InterPro" id="IPR001283">
    <property type="entry name" value="CRISP-related"/>
</dbReference>
<dbReference type="PRINTS" id="PR00838">
    <property type="entry name" value="V5ALLERGEN"/>
</dbReference>
<comment type="similarity">
    <text evidence="1">Belongs to the CRISP family.</text>
</comment>
<reference evidence="5" key="1">
    <citation type="journal article" date="2016" name="Nat. Commun.">
        <title>The channel catfish genome sequence provides insights into the evolution of scale formation in teleosts.</title>
        <authorList>
            <person name="Liu Z."/>
            <person name="Liu S."/>
            <person name="Yao J."/>
            <person name="Bao L."/>
            <person name="Zhang J."/>
            <person name="Li Y."/>
            <person name="Jiang C."/>
            <person name="Sun L."/>
            <person name="Wang R."/>
            <person name="Zhang Y."/>
            <person name="Zhou T."/>
            <person name="Zeng Q."/>
            <person name="Fu Q."/>
            <person name="Gao S."/>
            <person name="Li N."/>
            <person name="Koren S."/>
            <person name="Jiang Y."/>
            <person name="Zimin A."/>
            <person name="Xu P."/>
            <person name="Phillippy A.M."/>
            <person name="Geng X."/>
            <person name="Song L."/>
            <person name="Sun F."/>
            <person name="Li C."/>
            <person name="Wang X."/>
            <person name="Chen A."/>
            <person name="Jin Y."/>
            <person name="Yuan Z."/>
            <person name="Yang Y."/>
            <person name="Tan S."/>
            <person name="Peatman E."/>
            <person name="Lu J."/>
            <person name="Qin Z."/>
            <person name="Dunham R."/>
            <person name="Li Z."/>
            <person name="Sonstegard T."/>
            <person name="Feng J."/>
            <person name="Danzmann R.G."/>
            <person name="Schroeder S."/>
            <person name="Scheffler B."/>
            <person name="Duke M.V."/>
            <person name="Ballard L."/>
            <person name="Kucuktas H."/>
            <person name="Kaltenboeck L."/>
            <person name="Liu H."/>
            <person name="Armbruster J."/>
            <person name="Xie Y."/>
            <person name="Kirby M.L."/>
            <person name="Tian Y."/>
            <person name="Flanagan M.E."/>
            <person name="Mu W."/>
            <person name="Waldbieser G.C."/>
        </authorList>
    </citation>
    <scope>NUCLEOTIDE SEQUENCE [LARGE SCALE GENOMIC DNA]</scope>
    <source>
        <strain evidence="5">SDA103</strain>
    </source>
</reference>
<protein>
    <submittedName>
        <fullName evidence="6">GLIPR1-like protein 1 isoform X1</fullName>
    </submittedName>
</protein>
<dbReference type="OrthoDB" id="43654at2759"/>
<feature type="signal peptide" evidence="3">
    <location>
        <begin position="1"/>
        <end position="23"/>
    </location>
</feature>
<feature type="domain" description="SCP" evidence="4">
    <location>
        <begin position="34"/>
        <end position="183"/>
    </location>
</feature>
<dbReference type="Pfam" id="PF00188">
    <property type="entry name" value="CAP"/>
    <property type="match status" value="1"/>
</dbReference>
<feature type="chain" id="PRO_5039891578" evidence="3">
    <location>
        <begin position="24"/>
        <end position="267"/>
    </location>
</feature>
<keyword evidence="2" id="KW-1133">Transmembrane helix</keyword>
<dbReference type="Gene3D" id="3.40.33.10">
    <property type="entry name" value="CAP"/>
    <property type="match status" value="1"/>
</dbReference>
<organism evidence="5 6">
    <name type="scientific">Ictalurus punctatus</name>
    <name type="common">Channel catfish</name>
    <name type="synonym">Silurus punctatus</name>
    <dbReference type="NCBI Taxonomy" id="7998"/>
    <lineage>
        <taxon>Eukaryota</taxon>
        <taxon>Metazoa</taxon>
        <taxon>Chordata</taxon>
        <taxon>Craniata</taxon>
        <taxon>Vertebrata</taxon>
        <taxon>Euteleostomi</taxon>
        <taxon>Actinopterygii</taxon>
        <taxon>Neopterygii</taxon>
        <taxon>Teleostei</taxon>
        <taxon>Ostariophysi</taxon>
        <taxon>Siluriformes</taxon>
        <taxon>Ictaluridae</taxon>
        <taxon>Ictalurus</taxon>
    </lineage>
</organism>
<keyword evidence="3" id="KW-0732">Signal</keyword>
<name>A0A2D0T3X1_ICTPU</name>
<dbReference type="PRINTS" id="PR00837">
    <property type="entry name" value="V5TPXLIKE"/>
</dbReference>